<evidence type="ECO:0000313" key="1">
    <source>
        <dbReference type="EMBL" id="AVO51628.1"/>
    </source>
</evidence>
<dbReference type="EMBL" id="CP027657">
    <property type="protein sequence ID" value="AVO51628.1"/>
    <property type="molecule type" value="Genomic_DNA"/>
</dbReference>
<name>A0A2R3QIR0_ECTME</name>
<dbReference type="RefSeq" id="WP_106736475.1">
    <property type="nucleotide sequence ID" value="NZ_CP027657.1"/>
</dbReference>
<reference evidence="1 2" key="1">
    <citation type="submission" date="2018-03" db="EMBL/GenBank/DDBJ databases">
        <title>Complete genome sequence and methylome analysis of Pseudomonas mendocina NEB 698.</title>
        <authorList>
            <person name="Morgan R.D."/>
        </authorList>
    </citation>
    <scope>NUCLEOTIDE SEQUENCE [LARGE SCALE GENOMIC DNA]</scope>
    <source>
        <strain evidence="1 2">NEB698</strain>
    </source>
</reference>
<dbReference type="Proteomes" id="UP000238327">
    <property type="component" value="Chromosome"/>
</dbReference>
<sequence>MDNWYNTIEYQTHVAERLEALGETRYDLEAYEFALEAYQYAPEYHENIPAPPPNLGLTYHVSAFNFAYCYVLHAKEVFEAPRDTLNSWGITSSMDIGEIVYGLVGVGLLDQSSDDRKEQFEGLFLTKDVL</sequence>
<accession>A0A2R3QIR0</accession>
<dbReference type="AlphaFoldDB" id="A0A2R3QIR0"/>
<protein>
    <submittedName>
        <fullName evidence="1">Uncharacterized protein</fullName>
    </submittedName>
</protein>
<evidence type="ECO:0000313" key="2">
    <source>
        <dbReference type="Proteomes" id="UP000238327"/>
    </source>
</evidence>
<dbReference type="OrthoDB" id="282243at2"/>
<gene>
    <name evidence="1" type="ORF">C7A17_02215</name>
</gene>
<proteinExistence type="predicted"/>
<organism evidence="1 2">
    <name type="scientific">Ectopseudomonas mendocina</name>
    <name type="common">Pseudomonas mendocina</name>
    <dbReference type="NCBI Taxonomy" id="300"/>
    <lineage>
        <taxon>Bacteria</taxon>
        <taxon>Pseudomonadati</taxon>
        <taxon>Pseudomonadota</taxon>
        <taxon>Gammaproteobacteria</taxon>
        <taxon>Pseudomonadales</taxon>
        <taxon>Pseudomonadaceae</taxon>
        <taxon>Ectopseudomonas</taxon>
    </lineage>
</organism>